<feature type="region of interest" description="Disordered" evidence="1">
    <location>
        <begin position="163"/>
        <end position="205"/>
    </location>
</feature>
<comment type="caution">
    <text evidence="2">The sequence shown here is derived from an EMBL/GenBank/DDBJ whole genome shotgun (WGS) entry which is preliminary data.</text>
</comment>
<reference evidence="2 3" key="1">
    <citation type="journal article" date="2018" name="Nat. Ecol. Evol.">
        <title>Shark genomes provide insights into elasmobranch evolution and the origin of vertebrates.</title>
        <authorList>
            <person name="Hara Y"/>
            <person name="Yamaguchi K"/>
            <person name="Onimaru K"/>
            <person name="Kadota M"/>
            <person name="Koyanagi M"/>
            <person name="Keeley SD"/>
            <person name="Tatsumi K"/>
            <person name="Tanaka K"/>
            <person name="Motone F"/>
            <person name="Kageyama Y"/>
            <person name="Nozu R"/>
            <person name="Adachi N"/>
            <person name="Nishimura O"/>
            <person name="Nakagawa R"/>
            <person name="Tanegashima C"/>
            <person name="Kiyatake I"/>
            <person name="Matsumoto R"/>
            <person name="Murakumo K"/>
            <person name="Nishida K"/>
            <person name="Terakita A"/>
            <person name="Kuratani S"/>
            <person name="Sato K"/>
            <person name="Hyodo S Kuraku.S."/>
        </authorList>
    </citation>
    <scope>NUCLEOTIDE SEQUENCE [LARGE SCALE GENOMIC DNA]</scope>
</reference>
<evidence type="ECO:0000313" key="2">
    <source>
        <dbReference type="EMBL" id="GCC41067.1"/>
    </source>
</evidence>
<evidence type="ECO:0000313" key="3">
    <source>
        <dbReference type="Proteomes" id="UP000287033"/>
    </source>
</evidence>
<feature type="compositionally biased region" description="Basic and acidic residues" evidence="1">
    <location>
        <begin position="171"/>
        <end position="182"/>
    </location>
</feature>
<proteinExistence type="predicted"/>
<accession>A0A401TEJ5</accession>
<dbReference type="AlphaFoldDB" id="A0A401TEJ5"/>
<feature type="region of interest" description="Disordered" evidence="1">
    <location>
        <begin position="1"/>
        <end position="113"/>
    </location>
</feature>
<feature type="compositionally biased region" description="Polar residues" evidence="1">
    <location>
        <begin position="1"/>
        <end position="15"/>
    </location>
</feature>
<sequence>METPSSLVGSTSGTCSLPAEGEGGNGSCSPTPTQRGEGGEEEADRGGVKRHTAADGAPGSRENTSRLQGGDWARLRPQSPTTKDQERRAAAPRDQSHQEVGTPGEGVGVGVNWRAEEEVSLQPGGHASVKFASASAQVRFQSCVKLSDLSPIDLRLTLARRALPDRSFQSSREDETSARERPAVSLALGPSSENSPLQAESDEHYSQAQAAVCAQNTRLSSTGERVVLWTR</sequence>
<dbReference type="EMBL" id="BEZZ01059074">
    <property type="protein sequence ID" value="GCC41067.1"/>
    <property type="molecule type" value="Genomic_DNA"/>
</dbReference>
<name>A0A401TEJ5_CHIPU</name>
<protein>
    <submittedName>
        <fullName evidence="2">Uncharacterized protein</fullName>
    </submittedName>
</protein>
<dbReference type="Proteomes" id="UP000287033">
    <property type="component" value="Unassembled WGS sequence"/>
</dbReference>
<feature type="compositionally biased region" description="Basic and acidic residues" evidence="1">
    <location>
        <begin position="83"/>
        <end position="97"/>
    </location>
</feature>
<organism evidence="2 3">
    <name type="scientific">Chiloscyllium punctatum</name>
    <name type="common">Brownbanded bambooshark</name>
    <name type="synonym">Hemiscyllium punctatum</name>
    <dbReference type="NCBI Taxonomy" id="137246"/>
    <lineage>
        <taxon>Eukaryota</taxon>
        <taxon>Metazoa</taxon>
        <taxon>Chordata</taxon>
        <taxon>Craniata</taxon>
        <taxon>Vertebrata</taxon>
        <taxon>Chondrichthyes</taxon>
        <taxon>Elasmobranchii</taxon>
        <taxon>Galeomorphii</taxon>
        <taxon>Galeoidea</taxon>
        <taxon>Orectolobiformes</taxon>
        <taxon>Hemiscylliidae</taxon>
        <taxon>Chiloscyllium</taxon>
    </lineage>
</organism>
<keyword evidence="3" id="KW-1185">Reference proteome</keyword>
<dbReference type="OrthoDB" id="6257037at2759"/>
<gene>
    <name evidence="2" type="ORF">chiPu_0025467</name>
</gene>
<evidence type="ECO:0000256" key="1">
    <source>
        <dbReference type="SAM" id="MobiDB-lite"/>
    </source>
</evidence>